<dbReference type="AlphaFoldDB" id="A0A0H3ZNH0"/>
<dbReference type="EMBL" id="KP795547">
    <property type="protein sequence ID" value="AKN37725.1"/>
    <property type="molecule type" value="Genomic_DNA"/>
</dbReference>
<organism evidence="1">
    <name type="scientific">Vibrio tasmaniensis</name>
    <dbReference type="NCBI Taxonomy" id="212663"/>
    <lineage>
        <taxon>Bacteria</taxon>
        <taxon>Pseudomonadati</taxon>
        <taxon>Pseudomonadota</taxon>
        <taxon>Gammaproteobacteria</taxon>
        <taxon>Vibrionales</taxon>
        <taxon>Vibrionaceae</taxon>
        <taxon>Vibrio</taxon>
    </lineage>
</organism>
<evidence type="ECO:0000313" key="1">
    <source>
        <dbReference type="EMBL" id="AKN37725.1"/>
    </source>
</evidence>
<protein>
    <submittedName>
        <fullName evidence="1">Uncharacterized protein</fullName>
    </submittedName>
</protein>
<accession>A0A0H3ZNH0</accession>
<proteinExistence type="predicted"/>
<reference evidence="1" key="1">
    <citation type="journal article" date="2015" name="MBio">
        <title>Eco-Evolutionary Dynamics of Episomes among Ecologically Cohesive Bacterial Populations.</title>
        <authorList>
            <person name="Xue H."/>
            <person name="Cordero O.X."/>
            <person name="Camas F.M."/>
            <person name="Trimble W."/>
            <person name="Meyer F."/>
            <person name="Guglielmini J."/>
            <person name="Rocha E.P."/>
            <person name="Polz M.F."/>
        </authorList>
    </citation>
    <scope>NUCLEOTIDE SEQUENCE</scope>
    <source>
        <strain evidence="1">FF_375</strain>
    </source>
</reference>
<name>A0A0H3ZNH0_9VIBR</name>
<sequence length="38" mass="4611">MYLKETIFKWIDNTHLFLYCLFKQYCGVVEYEVGKNAC</sequence>